<feature type="transmembrane region" description="Helical" evidence="2">
    <location>
        <begin position="96"/>
        <end position="116"/>
    </location>
</feature>
<gene>
    <name evidence="3" type="ORF">D641_0100740</name>
</gene>
<keyword evidence="2" id="KW-0812">Transmembrane</keyword>
<dbReference type="Proteomes" id="UP000019754">
    <property type="component" value="Unassembled WGS sequence"/>
</dbReference>
<dbReference type="InterPro" id="IPR007163">
    <property type="entry name" value="VCA0040-like"/>
</dbReference>
<sequence length="322" mass="33813">MSPARPLPSTEPRGPMTDAPAPPRRHPLGNLARGALIGVVETIPGVSGGTVALVTGIYDELIESGAALTSAAKHLVTGPDRRAGALGHLRQVSWRLIVPLMIGMALAVFTVAGPISHLVEHNPQTMRALFLGLVAGSVMVPVALSGGSWRLPEIGLFLLGVIGAFFATSLPAAGLEPTAWVIAPAAAIAVCALVLPGLSGSFILLTLGLYQPTLTAVDERDLGYLAWFALWALVGLVVIVRIMRVLLVRHHRGTMVVLAGLMIGALRTLWPWQDSAGGLQAPEANWPLMMAVAVGGVVLVQLLVLIERRTLDRERAATTLEG</sequence>
<name>A0A022KYV5_9MICO</name>
<dbReference type="PANTHER" id="PTHR37308:SF1">
    <property type="entry name" value="POLYPRENYL-PHOSPHATE TRANSPORTER"/>
    <property type="match status" value="1"/>
</dbReference>
<feature type="transmembrane region" description="Helical" evidence="2">
    <location>
        <begin position="185"/>
        <end position="210"/>
    </location>
</feature>
<dbReference type="EMBL" id="AORC01000002">
    <property type="protein sequence ID" value="EYT51029.1"/>
    <property type="molecule type" value="Genomic_DNA"/>
</dbReference>
<evidence type="ECO:0000313" key="4">
    <source>
        <dbReference type="Proteomes" id="UP000019754"/>
    </source>
</evidence>
<evidence type="ECO:0000256" key="1">
    <source>
        <dbReference type="SAM" id="MobiDB-lite"/>
    </source>
</evidence>
<accession>A0A022KYV5</accession>
<protein>
    <recommendedName>
        <fullName evidence="5">DUF368 domain-containing protein</fullName>
    </recommendedName>
</protein>
<dbReference type="HOGENOM" id="CLU_055621_0_0_11"/>
<feature type="transmembrane region" description="Helical" evidence="2">
    <location>
        <begin position="222"/>
        <end position="243"/>
    </location>
</feature>
<dbReference type="STRING" id="1249481.D641_0100740"/>
<comment type="caution">
    <text evidence="3">The sequence shown here is derived from an EMBL/GenBank/DDBJ whole genome shotgun (WGS) entry which is preliminary data.</text>
</comment>
<dbReference type="PANTHER" id="PTHR37308">
    <property type="entry name" value="INTEGRAL MEMBRANE PROTEIN"/>
    <property type="match status" value="1"/>
</dbReference>
<evidence type="ECO:0000313" key="3">
    <source>
        <dbReference type="EMBL" id="EYT51029.1"/>
    </source>
</evidence>
<feature type="transmembrane region" description="Helical" evidence="2">
    <location>
        <begin position="128"/>
        <end position="148"/>
    </location>
</feature>
<keyword evidence="2" id="KW-0472">Membrane</keyword>
<feature type="transmembrane region" description="Helical" evidence="2">
    <location>
        <begin position="284"/>
        <end position="306"/>
    </location>
</feature>
<keyword evidence="2" id="KW-1133">Transmembrane helix</keyword>
<organism evidence="3 4">
    <name type="scientific">Brachybacterium muris UCD-AY4</name>
    <dbReference type="NCBI Taxonomy" id="1249481"/>
    <lineage>
        <taxon>Bacteria</taxon>
        <taxon>Bacillati</taxon>
        <taxon>Actinomycetota</taxon>
        <taxon>Actinomycetes</taxon>
        <taxon>Micrococcales</taxon>
        <taxon>Dermabacteraceae</taxon>
        <taxon>Brachybacterium</taxon>
    </lineage>
</organism>
<proteinExistence type="predicted"/>
<feature type="transmembrane region" description="Helical" evidence="2">
    <location>
        <begin position="154"/>
        <end position="173"/>
    </location>
</feature>
<dbReference type="Pfam" id="PF04018">
    <property type="entry name" value="VCA0040-like"/>
    <property type="match status" value="1"/>
</dbReference>
<reference evidence="3 4" key="1">
    <citation type="journal article" date="2013" name="Genome Announc.">
        <title>Draft genome sequence of an Actinobacterium, Brachybacterium muris strain UCD-AY4.</title>
        <authorList>
            <person name="Lo J.R."/>
            <person name="Lang J.M."/>
            <person name="Darling A.E."/>
            <person name="Eisen J.A."/>
            <person name="Coil D.A."/>
        </authorList>
    </citation>
    <scope>NUCLEOTIDE SEQUENCE [LARGE SCALE GENOMIC DNA]</scope>
    <source>
        <strain evidence="3 4">UCD-AY4</strain>
    </source>
</reference>
<feature type="region of interest" description="Disordered" evidence="1">
    <location>
        <begin position="1"/>
        <end position="27"/>
    </location>
</feature>
<keyword evidence="4" id="KW-1185">Reference proteome</keyword>
<dbReference type="AlphaFoldDB" id="A0A022KYV5"/>
<evidence type="ECO:0008006" key="5">
    <source>
        <dbReference type="Google" id="ProtNLM"/>
    </source>
</evidence>
<evidence type="ECO:0000256" key="2">
    <source>
        <dbReference type="SAM" id="Phobius"/>
    </source>
</evidence>
<feature type="transmembrane region" description="Helical" evidence="2">
    <location>
        <begin position="255"/>
        <end position="272"/>
    </location>
</feature>